<reference evidence="8 9" key="1">
    <citation type="submission" date="2020-06" db="EMBL/GenBank/DDBJ databases">
        <authorList>
            <person name="Kim S.-J."/>
            <person name="Park S.-J."/>
        </authorList>
    </citation>
    <scope>NUCLEOTIDE SEQUENCE [LARGE SCALE GENOMIC DNA]</scope>
    <source>
        <strain evidence="8 9">SW-151</strain>
    </source>
</reference>
<evidence type="ECO:0000256" key="3">
    <source>
        <dbReference type="ARBA" id="ARBA00022989"/>
    </source>
</evidence>
<keyword evidence="4 6" id="KW-0472">Membrane</keyword>
<gene>
    <name evidence="8" type="ORF">HUO14_00120</name>
</gene>
<sequence>MSQSDTANQNDEAPAADRTDLAEDRTERAEDRTELAEDRTLMANERTFAGWIRTGLAAVGIGLGFNALFGTLDPWWLPRMIATLFILIGIVIFYAAQRTACRVYERLDSHSSEPVGGMKIRMITFMFGAASALLIVGLWLMSIDS</sequence>
<evidence type="ECO:0000256" key="2">
    <source>
        <dbReference type="ARBA" id="ARBA00022692"/>
    </source>
</evidence>
<feature type="compositionally biased region" description="Basic and acidic residues" evidence="5">
    <location>
        <begin position="15"/>
        <end position="33"/>
    </location>
</feature>
<keyword evidence="2 6" id="KW-0812">Transmembrane</keyword>
<dbReference type="RefSeq" id="WP_176277882.1">
    <property type="nucleotide sequence ID" value="NZ_JABWMH010000001.1"/>
</dbReference>
<evidence type="ECO:0000256" key="6">
    <source>
        <dbReference type="SAM" id="Phobius"/>
    </source>
</evidence>
<evidence type="ECO:0000313" key="9">
    <source>
        <dbReference type="Proteomes" id="UP000652427"/>
    </source>
</evidence>
<dbReference type="EMBL" id="JABWMH010000001">
    <property type="protein sequence ID" value="NVD26302.1"/>
    <property type="molecule type" value="Genomic_DNA"/>
</dbReference>
<dbReference type="InterPro" id="IPR003807">
    <property type="entry name" value="DUF202"/>
</dbReference>
<comment type="subcellular location">
    <subcellularLocation>
        <location evidence="1">Endomembrane system</location>
        <topology evidence="1">Multi-pass membrane protein</topology>
    </subcellularLocation>
</comment>
<feature type="transmembrane region" description="Helical" evidence="6">
    <location>
        <begin position="48"/>
        <end position="69"/>
    </location>
</feature>
<organism evidence="8 9">
    <name type="scientific">Parasphingorhabdus flavimaris</name>
    <dbReference type="NCBI Taxonomy" id="266812"/>
    <lineage>
        <taxon>Bacteria</taxon>
        <taxon>Pseudomonadati</taxon>
        <taxon>Pseudomonadota</taxon>
        <taxon>Alphaproteobacteria</taxon>
        <taxon>Sphingomonadales</taxon>
        <taxon>Sphingomonadaceae</taxon>
        <taxon>Parasphingorhabdus</taxon>
    </lineage>
</organism>
<feature type="transmembrane region" description="Helical" evidence="6">
    <location>
        <begin position="75"/>
        <end position="96"/>
    </location>
</feature>
<evidence type="ECO:0000256" key="1">
    <source>
        <dbReference type="ARBA" id="ARBA00004127"/>
    </source>
</evidence>
<evidence type="ECO:0000256" key="5">
    <source>
        <dbReference type="SAM" id="MobiDB-lite"/>
    </source>
</evidence>
<accession>A0ABX2MXX9</accession>
<evidence type="ECO:0000259" key="7">
    <source>
        <dbReference type="Pfam" id="PF02656"/>
    </source>
</evidence>
<dbReference type="Pfam" id="PF02656">
    <property type="entry name" value="DUF202"/>
    <property type="match status" value="1"/>
</dbReference>
<proteinExistence type="predicted"/>
<comment type="caution">
    <text evidence="8">The sequence shown here is derived from an EMBL/GenBank/DDBJ whole genome shotgun (WGS) entry which is preliminary data.</text>
</comment>
<feature type="domain" description="DUF202" evidence="7">
    <location>
        <begin position="39"/>
        <end position="103"/>
    </location>
</feature>
<evidence type="ECO:0000256" key="4">
    <source>
        <dbReference type="ARBA" id="ARBA00023136"/>
    </source>
</evidence>
<keyword evidence="3 6" id="KW-1133">Transmembrane helix</keyword>
<dbReference type="Proteomes" id="UP000652427">
    <property type="component" value="Unassembled WGS sequence"/>
</dbReference>
<keyword evidence="9" id="KW-1185">Reference proteome</keyword>
<feature type="region of interest" description="Disordered" evidence="5">
    <location>
        <begin position="1"/>
        <end position="33"/>
    </location>
</feature>
<protein>
    <submittedName>
        <fullName evidence="8">DUF202 domain-containing protein</fullName>
    </submittedName>
</protein>
<feature type="transmembrane region" description="Helical" evidence="6">
    <location>
        <begin position="122"/>
        <end position="141"/>
    </location>
</feature>
<evidence type="ECO:0000313" key="8">
    <source>
        <dbReference type="EMBL" id="NVD26302.1"/>
    </source>
</evidence>
<feature type="compositionally biased region" description="Polar residues" evidence="5">
    <location>
        <begin position="1"/>
        <end position="11"/>
    </location>
</feature>
<name>A0ABX2MXX9_9SPHN</name>